<comment type="caution">
    <text evidence="1">The sequence shown here is derived from an EMBL/GenBank/DDBJ whole genome shotgun (WGS) entry which is preliminary data.</text>
</comment>
<keyword evidence="2" id="KW-1185">Reference proteome</keyword>
<sequence length="118" mass="13670">MHRLAPYHLDGAEQSPYSVFGAAPSRRRHRRRCQHRLHPPLGQRQKLPQLILAALLDQLVRLVQHEECDIFEHVDLEVEVVQVELVEQLQRRPDHHVGHFLRLDLVHHADAHPGSPAP</sequence>
<evidence type="ECO:0000313" key="1">
    <source>
        <dbReference type="EMBL" id="GIX63078.1"/>
    </source>
</evidence>
<dbReference type="AntiFam" id="ANF00149">
    <property type="entry name" value="Shadow ORF (opposite cshA)"/>
</dbReference>
<dbReference type="AlphaFoldDB" id="A0AAV4LTJ9"/>
<accession>A0AAV4LTJ9</accession>
<reference evidence="1 2" key="1">
    <citation type="submission" date="2021-06" db="EMBL/GenBank/DDBJ databases">
        <title>Genome sequence of Babesia caballi.</title>
        <authorList>
            <person name="Yamagishi J."/>
            <person name="Kidaka T."/>
            <person name="Ochi A."/>
        </authorList>
    </citation>
    <scope>NUCLEOTIDE SEQUENCE [LARGE SCALE GENOMIC DNA]</scope>
    <source>
        <strain evidence="1">USDA-D6B2</strain>
    </source>
</reference>
<gene>
    <name evidence="1" type="ORF">BcabD6B2_25130</name>
</gene>
<dbReference type="EMBL" id="BPLF01000002">
    <property type="protein sequence ID" value="GIX63078.1"/>
    <property type="molecule type" value="Genomic_DNA"/>
</dbReference>
<organism evidence="1 2">
    <name type="scientific">Babesia caballi</name>
    <dbReference type="NCBI Taxonomy" id="5871"/>
    <lineage>
        <taxon>Eukaryota</taxon>
        <taxon>Sar</taxon>
        <taxon>Alveolata</taxon>
        <taxon>Apicomplexa</taxon>
        <taxon>Aconoidasida</taxon>
        <taxon>Piroplasmida</taxon>
        <taxon>Babesiidae</taxon>
        <taxon>Babesia</taxon>
    </lineage>
</organism>
<name>A0AAV4LTJ9_BABCB</name>
<dbReference type="Proteomes" id="UP001497744">
    <property type="component" value="Unassembled WGS sequence"/>
</dbReference>
<dbReference type="GeneID" id="94194559"/>
<proteinExistence type="predicted"/>
<protein>
    <submittedName>
        <fullName evidence="1">3-methyl-2-oxobutanoate hydroxymethyltransferase</fullName>
    </submittedName>
</protein>
<evidence type="ECO:0000313" key="2">
    <source>
        <dbReference type="Proteomes" id="UP001497744"/>
    </source>
</evidence>
<dbReference type="RefSeq" id="XP_067715147.1">
    <property type="nucleotide sequence ID" value="XM_067859046.1"/>
</dbReference>